<keyword evidence="1" id="KW-0472">Membrane</keyword>
<accession>A0A975S5Q3</accession>
<dbReference type="AlphaFoldDB" id="A0A975S5Q3"/>
<keyword evidence="1" id="KW-0812">Transmembrane</keyword>
<proteinExistence type="predicted"/>
<reference evidence="2" key="1">
    <citation type="submission" date="2021-06" db="EMBL/GenBank/DDBJ databases">
        <title>Novel species in genus Arthrobacter.</title>
        <authorList>
            <person name="Zhang G."/>
        </authorList>
    </citation>
    <scope>NUCLEOTIDE SEQUENCE</scope>
    <source>
        <strain evidence="2">Zg-ZUI122</strain>
    </source>
</reference>
<dbReference type="Proteomes" id="UP000680588">
    <property type="component" value="Chromosome"/>
</dbReference>
<feature type="transmembrane region" description="Helical" evidence="1">
    <location>
        <begin position="28"/>
        <end position="47"/>
    </location>
</feature>
<keyword evidence="3" id="KW-1185">Reference proteome</keyword>
<dbReference type="EMBL" id="CP076456">
    <property type="protein sequence ID" value="QWQ36014.1"/>
    <property type="molecule type" value="Genomic_DNA"/>
</dbReference>
<sequence length="71" mass="7824">MPTEEIAEDEAQIPGALLPDSPWRNDDGGFLVLAFILGQFIGLTTVITRMLPFTVGPGQWNIHRRLSAGFQ</sequence>
<dbReference type="KEGG" id="asun:KG104_16470"/>
<evidence type="ECO:0000256" key="1">
    <source>
        <dbReference type="SAM" id="Phobius"/>
    </source>
</evidence>
<keyword evidence="1" id="KW-1133">Transmembrane helix</keyword>
<name>A0A975S5Q3_9MICC</name>
<gene>
    <name evidence="2" type="ORF">KG104_16470</name>
</gene>
<evidence type="ECO:0000313" key="2">
    <source>
        <dbReference type="EMBL" id="QWQ36014.1"/>
    </source>
</evidence>
<dbReference type="RefSeq" id="WP_207347680.1">
    <property type="nucleotide sequence ID" value="NZ_CP076456.1"/>
</dbReference>
<organism evidence="2 3">
    <name type="scientific">Arthrobacter sunyaminii</name>
    <dbReference type="NCBI Taxonomy" id="2816859"/>
    <lineage>
        <taxon>Bacteria</taxon>
        <taxon>Bacillati</taxon>
        <taxon>Actinomycetota</taxon>
        <taxon>Actinomycetes</taxon>
        <taxon>Micrococcales</taxon>
        <taxon>Micrococcaceae</taxon>
        <taxon>Arthrobacter</taxon>
    </lineage>
</organism>
<protein>
    <submittedName>
        <fullName evidence="2">Uncharacterized protein</fullName>
    </submittedName>
</protein>
<evidence type="ECO:0000313" key="3">
    <source>
        <dbReference type="Proteomes" id="UP000680588"/>
    </source>
</evidence>